<feature type="domain" description="HTH myb-type" evidence="8">
    <location>
        <begin position="415"/>
        <end position="472"/>
    </location>
</feature>
<dbReference type="GO" id="GO:0001006">
    <property type="term" value="F:RNA polymerase III type 3 promoter sequence-specific DNA binding"/>
    <property type="evidence" value="ECO:0007669"/>
    <property type="project" value="TreeGrafter"/>
</dbReference>
<feature type="domain" description="HTH myb-type" evidence="8">
    <location>
        <begin position="245"/>
        <end position="306"/>
    </location>
</feature>
<feature type="domain" description="Myb-like" evidence="7">
    <location>
        <begin position="245"/>
        <end position="302"/>
    </location>
</feature>
<evidence type="ECO:0000256" key="1">
    <source>
        <dbReference type="ARBA" id="ARBA00023015"/>
    </source>
</evidence>
<keyword evidence="2" id="KW-0238">DNA-binding</keyword>
<name>M4BCE8_HYAAE</name>
<dbReference type="PANTHER" id="PTHR46621:SF1">
    <property type="entry name" value="SNRNA-ACTIVATING PROTEIN COMPLEX SUBUNIT 4"/>
    <property type="match status" value="1"/>
</dbReference>
<feature type="domain" description="Myb-like" evidence="7">
    <location>
        <begin position="303"/>
        <end position="353"/>
    </location>
</feature>
<dbReference type="GO" id="GO:0042796">
    <property type="term" value="P:snRNA transcription by RNA polymerase III"/>
    <property type="evidence" value="ECO:0007669"/>
    <property type="project" value="TreeGrafter"/>
</dbReference>
<dbReference type="GO" id="GO:0000978">
    <property type="term" value="F:RNA polymerase II cis-regulatory region sequence-specific DNA binding"/>
    <property type="evidence" value="ECO:0007669"/>
    <property type="project" value="TreeGrafter"/>
</dbReference>
<dbReference type="PROSITE" id="PS50090">
    <property type="entry name" value="MYB_LIKE"/>
    <property type="match status" value="4"/>
</dbReference>
<dbReference type="eggNOG" id="KOG0048">
    <property type="taxonomic scope" value="Eukaryota"/>
</dbReference>
<dbReference type="Gene3D" id="1.10.10.60">
    <property type="entry name" value="Homeodomain-like"/>
    <property type="match status" value="4"/>
</dbReference>
<dbReference type="SMART" id="SM00717">
    <property type="entry name" value="SANT"/>
    <property type="match status" value="4"/>
</dbReference>
<evidence type="ECO:0000259" key="8">
    <source>
        <dbReference type="PROSITE" id="PS51294"/>
    </source>
</evidence>
<evidence type="ECO:0000256" key="3">
    <source>
        <dbReference type="ARBA" id="ARBA00023163"/>
    </source>
</evidence>
<evidence type="ECO:0000313" key="10">
    <source>
        <dbReference type="Proteomes" id="UP000011713"/>
    </source>
</evidence>
<feature type="domain" description="Myb-like" evidence="7">
    <location>
        <begin position="354"/>
        <end position="414"/>
    </location>
</feature>
<dbReference type="SUPFAM" id="SSF46689">
    <property type="entry name" value="Homeodomain-like"/>
    <property type="match status" value="3"/>
</dbReference>
<dbReference type="PANTHER" id="PTHR46621">
    <property type="entry name" value="SNRNA-ACTIVATING PROTEIN COMPLEX SUBUNIT 4"/>
    <property type="match status" value="1"/>
</dbReference>
<proteinExistence type="predicted"/>
<dbReference type="EMBL" id="JH598126">
    <property type="status" value="NOT_ANNOTATED_CDS"/>
    <property type="molecule type" value="Genomic_DNA"/>
</dbReference>
<dbReference type="PROSITE" id="PS51294">
    <property type="entry name" value="HTH_MYB"/>
    <property type="match status" value="3"/>
</dbReference>
<keyword evidence="3" id="KW-0804">Transcription</keyword>
<feature type="region of interest" description="Disordered" evidence="6">
    <location>
        <begin position="110"/>
        <end position="142"/>
    </location>
</feature>
<keyword evidence="10" id="KW-1185">Reference proteome</keyword>
<evidence type="ECO:0000256" key="6">
    <source>
        <dbReference type="SAM" id="MobiDB-lite"/>
    </source>
</evidence>
<dbReference type="GO" id="GO:0019185">
    <property type="term" value="C:snRNA-activating protein complex"/>
    <property type="evidence" value="ECO:0007669"/>
    <property type="project" value="TreeGrafter"/>
</dbReference>
<dbReference type="InterPro" id="IPR001005">
    <property type="entry name" value="SANT/Myb"/>
</dbReference>
<evidence type="ECO:0000256" key="5">
    <source>
        <dbReference type="SAM" id="Coils"/>
    </source>
</evidence>
<dbReference type="InterPro" id="IPR009057">
    <property type="entry name" value="Homeodomain-like_sf"/>
</dbReference>
<dbReference type="GO" id="GO:0042795">
    <property type="term" value="P:snRNA transcription by RNA polymerase II"/>
    <property type="evidence" value="ECO:0007669"/>
    <property type="project" value="TreeGrafter"/>
</dbReference>
<evidence type="ECO:0000256" key="4">
    <source>
        <dbReference type="ARBA" id="ARBA00023242"/>
    </source>
</evidence>
<feature type="compositionally biased region" description="Basic residues" evidence="6">
    <location>
        <begin position="494"/>
        <end position="511"/>
    </location>
</feature>
<sequence>MRVNALPAPSDSITTITEALAANRALIAELQSLERLLVQEESKLLAQTQCIRRRMALRRAQRAMDTLLSGTLSHEAVSNQYDKTPCRRKKLAGVVPRSYIRPHVSFFTDDVEKERKAGRPSKKLKQKEDEEEEDQEILELGDAGNAGQTALRRLPEPPCNADTKFLRAHSHESFVAGVPTIFSSRERKVVADFAEDFYRTHATDVEIPLQVWNGIRAWQEARKSRKFPIERSGFACKLWYDLHESPKLRLGAWTKAEDAALRRLATGQEDPKLVNKWHDIAKRMPVPGRPAAHCLTRYQTALNAGSTRSNFTPEEDQILREAVPVFGEKWNVIADLLDGRVSEQIRHRWQLSLAPGLRRGKFSLIEDRRLLLALRAYAPKGSEFNHDQVPWNDVCHHVPGRTQPALRDRYTNCLNPALSFRRFTKQEDDIILARVREWGINSSRLWPRLAAELSGRTKSQLCRRWKHLDPDAYEKRRRALLDASNSHATAVFRRRSLHRHDPRYRNKHTKRSTYNGLAVEQATTESFTRDRANESIALPSSEELEMRETECQDGSTEYGL</sequence>
<dbReference type="VEuPathDB" id="FungiDB:HpaG803964"/>
<feature type="compositionally biased region" description="Acidic residues" evidence="6">
    <location>
        <begin position="129"/>
        <end position="139"/>
    </location>
</feature>
<dbReference type="InterPro" id="IPR017930">
    <property type="entry name" value="Myb_dom"/>
</dbReference>
<accession>M4BCE8</accession>
<dbReference type="InParanoid" id="M4BCE8"/>
<dbReference type="EnsemblProtists" id="HpaT803964">
    <property type="protein sequence ID" value="HpaP803964"/>
    <property type="gene ID" value="HpaG803964"/>
</dbReference>
<reference evidence="9" key="2">
    <citation type="submission" date="2015-06" db="UniProtKB">
        <authorList>
            <consortium name="EnsemblProtists"/>
        </authorList>
    </citation>
    <scope>IDENTIFICATION</scope>
    <source>
        <strain evidence="9">Emoy2</strain>
    </source>
</reference>
<feature type="domain" description="Myb-like" evidence="7">
    <location>
        <begin position="415"/>
        <end position="469"/>
    </location>
</feature>
<dbReference type="AlphaFoldDB" id="M4BCE8"/>
<organism evidence="9 10">
    <name type="scientific">Hyaloperonospora arabidopsidis (strain Emoy2)</name>
    <name type="common">Downy mildew agent</name>
    <name type="synonym">Peronospora arabidopsidis</name>
    <dbReference type="NCBI Taxonomy" id="559515"/>
    <lineage>
        <taxon>Eukaryota</taxon>
        <taxon>Sar</taxon>
        <taxon>Stramenopiles</taxon>
        <taxon>Oomycota</taxon>
        <taxon>Peronosporomycetes</taxon>
        <taxon>Peronosporales</taxon>
        <taxon>Peronosporaceae</taxon>
        <taxon>Hyaloperonospora</taxon>
    </lineage>
</organism>
<keyword evidence="5" id="KW-0175">Coiled coil</keyword>
<reference evidence="10" key="1">
    <citation type="journal article" date="2010" name="Science">
        <title>Signatures of adaptation to obligate biotrophy in the Hyaloperonospora arabidopsidis genome.</title>
        <authorList>
            <person name="Baxter L."/>
            <person name="Tripathy S."/>
            <person name="Ishaque N."/>
            <person name="Boot N."/>
            <person name="Cabral A."/>
            <person name="Kemen E."/>
            <person name="Thines M."/>
            <person name="Ah-Fong A."/>
            <person name="Anderson R."/>
            <person name="Badejoko W."/>
            <person name="Bittner-Eddy P."/>
            <person name="Boore J.L."/>
            <person name="Chibucos M.C."/>
            <person name="Coates M."/>
            <person name="Dehal P."/>
            <person name="Delehaunty K."/>
            <person name="Dong S."/>
            <person name="Downton P."/>
            <person name="Dumas B."/>
            <person name="Fabro G."/>
            <person name="Fronick C."/>
            <person name="Fuerstenberg S.I."/>
            <person name="Fulton L."/>
            <person name="Gaulin E."/>
            <person name="Govers F."/>
            <person name="Hughes L."/>
            <person name="Humphray S."/>
            <person name="Jiang R.H."/>
            <person name="Judelson H."/>
            <person name="Kamoun S."/>
            <person name="Kyung K."/>
            <person name="Meijer H."/>
            <person name="Minx P."/>
            <person name="Morris P."/>
            <person name="Nelson J."/>
            <person name="Phuntumart V."/>
            <person name="Qutob D."/>
            <person name="Rehmany A."/>
            <person name="Rougon-Cardoso A."/>
            <person name="Ryden P."/>
            <person name="Torto-Alalibo T."/>
            <person name="Studholme D."/>
            <person name="Wang Y."/>
            <person name="Win J."/>
            <person name="Wood J."/>
            <person name="Clifton S.W."/>
            <person name="Rogers J."/>
            <person name="Van den Ackerveken G."/>
            <person name="Jones J.D."/>
            <person name="McDowell J.M."/>
            <person name="Beynon J."/>
            <person name="Tyler B.M."/>
        </authorList>
    </citation>
    <scope>NUCLEOTIDE SEQUENCE [LARGE SCALE GENOMIC DNA]</scope>
    <source>
        <strain evidence="10">Emoy2</strain>
    </source>
</reference>
<evidence type="ECO:0000313" key="9">
    <source>
        <dbReference type="EnsemblProtists" id="HpaP803964"/>
    </source>
</evidence>
<feature type="domain" description="HTH myb-type" evidence="8">
    <location>
        <begin position="308"/>
        <end position="357"/>
    </location>
</feature>
<evidence type="ECO:0000259" key="7">
    <source>
        <dbReference type="PROSITE" id="PS50090"/>
    </source>
</evidence>
<feature type="region of interest" description="Disordered" evidence="6">
    <location>
        <begin position="494"/>
        <end position="560"/>
    </location>
</feature>
<dbReference type="Proteomes" id="UP000011713">
    <property type="component" value="Unassembled WGS sequence"/>
</dbReference>
<dbReference type="CDD" id="cd00167">
    <property type="entry name" value="SANT"/>
    <property type="match status" value="2"/>
</dbReference>
<dbReference type="STRING" id="559515.M4BCE8"/>
<keyword evidence="1" id="KW-0805">Transcription regulation</keyword>
<dbReference type="InterPro" id="IPR051575">
    <property type="entry name" value="Myb-like_DNA-bd"/>
</dbReference>
<evidence type="ECO:0000256" key="2">
    <source>
        <dbReference type="ARBA" id="ARBA00023125"/>
    </source>
</evidence>
<keyword evidence="4" id="KW-0539">Nucleus</keyword>
<dbReference type="Pfam" id="PF00249">
    <property type="entry name" value="Myb_DNA-binding"/>
    <property type="match status" value="2"/>
</dbReference>
<dbReference type="HOGENOM" id="CLU_033505_0_0_1"/>
<feature type="coiled-coil region" evidence="5">
    <location>
        <begin position="16"/>
        <end position="43"/>
    </location>
</feature>
<dbReference type="OMA" id="EQIRHRW"/>
<protein>
    <submittedName>
        <fullName evidence="9">Uncharacterized protein</fullName>
    </submittedName>
</protein>